<evidence type="ECO:0000256" key="1">
    <source>
        <dbReference type="SAM" id="MobiDB-lite"/>
    </source>
</evidence>
<comment type="caution">
    <text evidence="3">The sequence shown here is derived from an EMBL/GenBank/DDBJ whole genome shotgun (WGS) entry which is preliminary data.</text>
</comment>
<keyword evidence="4" id="KW-1185">Reference proteome</keyword>
<reference evidence="3 4" key="1">
    <citation type="submission" date="2018-06" db="EMBL/GenBank/DDBJ databases">
        <title>The Genome of Cuscuta australis (Dodder) Provides Insight into the Evolution of Plant Parasitism.</title>
        <authorList>
            <person name="Liu H."/>
        </authorList>
    </citation>
    <scope>NUCLEOTIDE SEQUENCE [LARGE SCALE GENOMIC DNA]</scope>
    <source>
        <strain evidence="4">cv. Yunnan</strain>
        <tissue evidence="3">Vines</tissue>
    </source>
</reference>
<dbReference type="Pfam" id="PF20241">
    <property type="entry name" value="DUF6598"/>
    <property type="match status" value="1"/>
</dbReference>
<dbReference type="PANTHER" id="PTHR33065">
    <property type="entry name" value="OS07G0486400 PROTEIN"/>
    <property type="match status" value="1"/>
</dbReference>
<name>A0A328DXW6_9ASTE</name>
<dbReference type="AlphaFoldDB" id="A0A328DXW6"/>
<gene>
    <name evidence="3" type="ORF">DM860_014526</name>
</gene>
<protein>
    <recommendedName>
        <fullName evidence="2">DUF6598 domain-containing protein</fullName>
    </recommendedName>
</protein>
<feature type="domain" description="DUF6598" evidence="2">
    <location>
        <begin position="4"/>
        <end position="230"/>
    </location>
</feature>
<feature type="compositionally biased region" description="Basic and acidic residues" evidence="1">
    <location>
        <begin position="265"/>
        <end position="276"/>
    </location>
</feature>
<dbReference type="PANTHER" id="PTHR33065:SF88">
    <property type="entry name" value="OS11G0104220 PROTEIN"/>
    <property type="match status" value="1"/>
</dbReference>
<evidence type="ECO:0000313" key="4">
    <source>
        <dbReference type="Proteomes" id="UP000249390"/>
    </source>
</evidence>
<dbReference type="Proteomes" id="UP000249390">
    <property type="component" value="Unassembled WGS sequence"/>
</dbReference>
<sequence>MVALNIFGTVEVSINNNTHYLFKSNSNDGAEVEDSQKVLPLNVTCTSFDDYGVLELKVNLEDVCGKFQNRGFATYELGFRNHDLWYNTHICSVFPGRYGFCALHYSLFPRACLANIEIILKCKSFRSGLERIYGTAIAHYSNFDYSTKFKKDYFRSVLFKRAEKDPVPLKNDGKVPLSRSVVAVPMDSSLIIEVDFCGMSMKDFQSCTGTFEIGHRTFKTETNDYEVEMKLTWSEGLRYGLGGLDQDMGCRMDGVNQEKTGVKRKQPDQRNGGRDLDEAEGCRMGGANQTNTSVKRKQPDLRYGCNGSDEDEVIRSSNVIKIVILYTMCHHQFYCFINK</sequence>
<organism evidence="3 4">
    <name type="scientific">Cuscuta australis</name>
    <dbReference type="NCBI Taxonomy" id="267555"/>
    <lineage>
        <taxon>Eukaryota</taxon>
        <taxon>Viridiplantae</taxon>
        <taxon>Streptophyta</taxon>
        <taxon>Embryophyta</taxon>
        <taxon>Tracheophyta</taxon>
        <taxon>Spermatophyta</taxon>
        <taxon>Magnoliopsida</taxon>
        <taxon>eudicotyledons</taxon>
        <taxon>Gunneridae</taxon>
        <taxon>Pentapetalae</taxon>
        <taxon>asterids</taxon>
        <taxon>lamiids</taxon>
        <taxon>Solanales</taxon>
        <taxon>Convolvulaceae</taxon>
        <taxon>Cuscuteae</taxon>
        <taxon>Cuscuta</taxon>
        <taxon>Cuscuta subgen. Grammica</taxon>
        <taxon>Cuscuta sect. Cleistogrammica</taxon>
    </lineage>
</organism>
<dbReference type="InterPro" id="IPR046533">
    <property type="entry name" value="DUF6598"/>
</dbReference>
<evidence type="ECO:0000259" key="2">
    <source>
        <dbReference type="Pfam" id="PF20241"/>
    </source>
</evidence>
<feature type="region of interest" description="Disordered" evidence="1">
    <location>
        <begin position="258"/>
        <end position="301"/>
    </location>
</feature>
<evidence type="ECO:0000313" key="3">
    <source>
        <dbReference type="EMBL" id="RAL50584.1"/>
    </source>
</evidence>
<accession>A0A328DXW6</accession>
<dbReference type="EMBL" id="NQVE01000058">
    <property type="protein sequence ID" value="RAL50584.1"/>
    <property type="molecule type" value="Genomic_DNA"/>
</dbReference>
<proteinExistence type="predicted"/>